<proteinExistence type="predicted"/>
<dbReference type="AlphaFoldDB" id="W6UK41"/>
<accession>W6UK41</accession>
<evidence type="ECO:0000313" key="3">
    <source>
        <dbReference type="Proteomes" id="UP000019149"/>
    </source>
</evidence>
<dbReference type="RefSeq" id="XP_024345075.1">
    <property type="nucleotide sequence ID" value="XM_024500511.1"/>
</dbReference>
<dbReference type="CTD" id="36346977"/>
<evidence type="ECO:0000313" key="2">
    <source>
        <dbReference type="EMBL" id="EUB53879.1"/>
    </source>
</evidence>
<sequence>MLLNVNSITTLQSPLKHNPLFAPSSSFPPLPPPPPPSPPTPSLPPSSRPHSPKPLHSISPSHLHSSWPPTQPPAPILCILFLRFKLPLTTTCVEEHWSR</sequence>
<keyword evidence="3" id="KW-1185">Reference proteome</keyword>
<feature type="region of interest" description="Disordered" evidence="1">
    <location>
        <begin position="14"/>
        <end position="69"/>
    </location>
</feature>
<gene>
    <name evidence="2" type="ORF">EGR_11268</name>
</gene>
<dbReference type="GeneID" id="36346977"/>
<protein>
    <submittedName>
        <fullName evidence="2">Uncharacterized protein</fullName>
    </submittedName>
</protein>
<dbReference type="KEGG" id="egl:EGR_11268"/>
<evidence type="ECO:0000256" key="1">
    <source>
        <dbReference type="SAM" id="MobiDB-lite"/>
    </source>
</evidence>
<dbReference type="Proteomes" id="UP000019149">
    <property type="component" value="Unassembled WGS sequence"/>
</dbReference>
<comment type="caution">
    <text evidence="2">The sequence shown here is derived from an EMBL/GenBank/DDBJ whole genome shotgun (WGS) entry which is preliminary data.</text>
</comment>
<reference evidence="2 3" key="1">
    <citation type="journal article" date="2013" name="Nat. Genet.">
        <title>The genome of the hydatid tapeworm Echinococcus granulosus.</title>
        <authorList>
            <person name="Zheng H."/>
            <person name="Zhang W."/>
            <person name="Zhang L."/>
            <person name="Zhang Z."/>
            <person name="Li J."/>
            <person name="Lu G."/>
            <person name="Zhu Y."/>
            <person name="Wang Y."/>
            <person name="Huang Y."/>
            <person name="Liu J."/>
            <person name="Kang H."/>
            <person name="Chen J."/>
            <person name="Wang L."/>
            <person name="Chen A."/>
            <person name="Yu S."/>
            <person name="Gao Z."/>
            <person name="Jin L."/>
            <person name="Gu W."/>
            <person name="Wang Z."/>
            <person name="Zhao L."/>
            <person name="Shi B."/>
            <person name="Wen H."/>
            <person name="Lin R."/>
            <person name="Jones M.K."/>
            <person name="Brejova B."/>
            <person name="Vinar T."/>
            <person name="Zhao G."/>
            <person name="McManus D.P."/>
            <person name="Chen Z."/>
            <person name="Zhou Y."/>
            <person name="Wang S."/>
        </authorList>
    </citation>
    <scope>NUCLEOTIDE SEQUENCE [LARGE SCALE GENOMIC DNA]</scope>
</reference>
<organism evidence="2 3">
    <name type="scientific">Echinococcus granulosus</name>
    <name type="common">Hydatid tapeworm</name>
    <dbReference type="NCBI Taxonomy" id="6210"/>
    <lineage>
        <taxon>Eukaryota</taxon>
        <taxon>Metazoa</taxon>
        <taxon>Spiralia</taxon>
        <taxon>Lophotrochozoa</taxon>
        <taxon>Platyhelminthes</taxon>
        <taxon>Cestoda</taxon>
        <taxon>Eucestoda</taxon>
        <taxon>Cyclophyllidea</taxon>
        <taxon>Taeniidae</taxon>
        <taxon>Echinococcus</taxon>
        <taxon>Echinococcus granulosus group</taxon>
    </lineage>
</organism>
<name>W6UK41_ECHGR</name>
<dbReference type="EMBL" id="APAU02000661">
    <property type="protein sequence ID" value="EUB53879.1"/>
    <property type="molecule type" value="Genomic_DNA"/>
</dbReference>
<feature type="compositionally biased region" description="Low complexity" evidence="1">
    <location>
        <begin position="54"/>
        <end position="68"/>
    </location>
</feature>
<feature type="compositionally biased region" description="Pro residues" evidence="1">
    <location>
        <begin position="26"/>
        <end position="47"/>
    </location>
</feature>